<dbReference type="GO" id="GO:0120147">
    <property type="term" value="F:formylglycine-generating oxidase activity"/>
    <property type="evidence" value="ECO:0007669"/>
    <property type="project" value="TreeGrafter"/>
</dbReference>
<reference evidence="2 3" key="1">
    <citation type="submission" date="2019-09" db="EMBL/GenBank/DDBJ databases">
        <title>Gimesia benthica sp. nov., a novel bacterium isolated from deep-sea water of the Northwest Indian Ocean.</title>
        <authorList>
            <person name="Dai X."/>
        </authorList>
    </citation>
    <scope>NUCLEOTIDE SEQUENCE [LARGE SCALE GENOMIC DNA]</scope>
    <source>
        <strain evidence="2 3">E7</strain>
    </source>
</reference>
<dbReference type="Proteomes" id="UP000427281">
    <property type="component" value="Chromosome"/>
</dbReference>
<name>A0A6I6ADX4_9PLAN</name>
<dbReference type="PANTHER" id="PTHR23150:SF19">
    <property type="entry name" value="FORMYLGLYCINE-GENERATING ENZYME"/>
    <property type="match status" value="1"/>
</dbReference>
<keyword evidence="3" id="KW-1185">Reference proteome</keyword>
<dbReference type="Gene3D" id="3.90.1580.10">
    <property type="entry name" value="paralog of FGE (formylglycine-generating enzyme)"/>
    <property type="match status" value="1"/>
</dbReference>
<accession>A0A6I6ADX4</accession>
<dbReference type="KEGG" id="gim:F1728_14575"/>
<organism evidence="2 3">
    <name type="scientific">Gimesia benthica</name>
    <dbReference type="NCBI Taxonomy" id="2608982"/>
    <lineage>
        <taxon>Bacteria</taxon>
        <taxon>Pseudomonadati</taxon>
        <taxon>Planctomycetota</taxon>
        <taxon>Planctomycetia</taxon>
        <taxon>Planctomycetales</taxon>
        <taxon>Planctomycetaceae</taxon>
        <taxon>Gimesia</taxon>
    </lineage>
</organism>
<proteinExistence type="predicted"/>
<evidence type="ECO:0000313" key="3">
    <source>
        <dbReference type="Proteomes" id="UP000427281"/>
    </source>
</evidence>
<dbReference type="RefSeq" id="WP_155364736.1">
    <property type="nucleotide sequence ID" value="NZ_CP043930.1"/>
</dbReference>
<feature type="domain" description="Sulfatase-modifying factor enzyme-like" evidence="1">
    <location>
        <begin position="116"/>
        <end position="222"/>
    </location>
</feature>
<dbReference type="InterPro" id="IPR005532">
    <property type="entry name" value="SUMF_dom"/>
</dbReference>
<protein>
    <submittedName>
        <fullName evidence="2">SUMF1/EgtB/PvdO family nonheme iron enzyme</fullName>
    </submittedName>
</protein>
<dbReference type="AlphaFoldDB" id="A0A6I6ADX4"/>
<dbReference type="Pfam" id="PF03781">
    <property type="entry name" value="FGE-sulfatase"/>
    <property type="match status" value="1"/>
</dbReference>
<evidence type="ECO:0000259" key="1">
    <source>
        <dbReference type="Pfam" id="PF03781"/>
    </source>
</evidence>
<dbReference type="SUPFAM" id="SSF56436">
    <property type="entry name" value="C-type lectin-like"/>
    <property type="match status" value="1"/>
</dbReference>
<gene>
    <name evidence="2" type="ORF">F1728_14575</name>
</gene>
<dbReference type="PANTHER" id="PTHR23150">
    <property type="entry name" value="SULFATASE MODIFYING FACTOR 1, 2"/>
    <property type="match status" value="1"/>
</dbReference>
<dbReference type="InterPro" id="IPR016187">
    <property type="entry name" value="CTDL_fold"/>
</dbReference>
<dbReference type="InterPro" id="IPR042095">
    <property type="entry name" value="SUMF_sf"/>
</dbReference>
<dbReference type="EMBL" id="CP043930">
    <property type="protein sequence ID" value="QGQ23832.1"/>
    <property type="molecule type" value="Genomic_DNA"/>
</dbReference>
<evidence type="ECO:0000313" key="2">
    <source>
        <dbReference type="EMBL" id="QGQ23832.1"/>
    </source>
</evidence>
<dbReference type="InterPro" id="IPR051043">
    <property type="entry name" value="Sulfatase_Mod_Factor_Kinase"/>
</dbReference>
<sequence length="288" mass="33220">MDLTEYLELDEAGQSEICAQIEKENPRFRFLGLGKQGDLLPTFQHIDSQIEVKFIPSGRYVMGFSPEEEAQFKKLAPEIDLDPDCMRPTHEESVRSLFISVYPVLPRHYKSVTGSEYPDAKYAHGNPVNLKYEETEVFLHSIGARLPTEVEWEYCCRGGTQSLFYFGDEVPAPELLEQYVSEEFDKEIDFKANQFGLYGLFTGEWCSDDFAANYSPETVPERGMKVFRSEGSARWPWQYPQEWIFCISAFRSSSPKENFFKEELLGKPKSVSIIRSHSFRTVWAVNGF</sequence>